<keyword evidence="1" id="KW-1133">Transmembrane helix</keyword>
<evidence type="ECO:0000313" key="3">
    <source>
        <dbReference type="Proteomes" id="UP000298663"/>
    </source>
</evidence>
<feature type="transmembrane region" description="Helical" evidence="1">
    <location>
        <begin position="266"/>
        <end position="288"/>
    </location>
</feature>
<keyword evidence="1" id="KW-0812">Transmembrane</keyword>
<keyword evidence="3" id="KW-1185">Reference proteome</keyword>
<organism evidence="2 3">
    <name type="scientific">Steinernema carpocapsae</name>
    <name type="common">Entomopathogenic nematode</name>
    <dbReference type="NCBI Taxonomy" id="34508"/>
    <lineage>
        <taxon>Eukaryota</taxon>
        <taxon>Metazoa</taxon>
        <taxon>Ecdysozoa</taxon>
        <taxon>Nematoda</taxon>
        <taxon>Chromadorea</taxon>
        <taxon>Rhabditida</taxon>
        <taxon>Tylenchina</taxon>
        <taxon>Panagrolaimomorpha</taxon>
        <taxon>Strongyloidoidea</taxon>
        <taxon>Steinernematidae</taxon>
        <taxon>Steinernema</taxon>
    </lineage>
</organism>
<keyword evidence="1" id="KW-0472">Membrane</keyword>
<feature type="transmembrane region" description="Helical" evidence="1">
    <location>
        <begin position="6"/>
        <end position="26"/>
    </location>
</feature>
<feature type="transmembrane region" description="Helical" evidence="1">
    <location>
        <begin position="236"/>
        <end position="254"/>
    </location>
</feature>
<evidence type="ECO:0000256" key="1">
    <source>
        <dbReference type="SAM" id="Phobius"/>
    </source>
</evidence>
<comment type="caution">
    <text evidence="2">The sequence shown here is derived from an EMBL/GenBank/DDBJ whole genome shotgun (WGS) entry which is preliminary data.</text>
</comment>
<name>A0A4U5LUE2_STECR</name>
<feature type="transmembrane region" description="Helical" evidence="1">
    <location>
        <begin position="88"/>
        <end position="105"/>
    </location>
</feature>
<feature type="transmembrane region" description="Helical" evidence="1">
    <location>
        <begin position="125"/>
        <end position="145"/>
    </location>
</feature>
<dbReference type="EMBL" id="AZBU02000012">
    <property type="protein sequence ID" value="TKR59727.1"/>
    <property type="molecule type" value="Genomic_DNA"/>
</dbReference>
<reference evidence="2 3" key="2">
    <citation type="journal article" date="2019" name="G3 (Bethesda)">
        <title>Hybrid Assembly of the Genome of the Entomopathogenic Nematode Steinernema carpocapsae Identifies the X-Chromosome.</title>
        <authorList>
            <person name="Serra L."/>
            <person name="Macchietto M."/>
            <person name="Macias-Munoz A."/>
            <person name="McGill C.J."/>
            <person name="Rodriguez I.M."/>
            <person name="Rodriguez B."/>
            <person name="Murad R."/>
            <person name="Mortazavi A."/>
        </authorList>
    </citation>
    <scope>NUCLEOTIDE SEQUENCE [LARGE SCALE GENOMIC DNA]</scope>
    <source>
        <strain evidence="2 3">ALL</strain>
    </source>
</reference>
<gene>
    <name evidence="2" type="ORF">L596_029359</name>
</gene>
<accession>A0A4U5LUE2</accession>
<reference evidence="2 3" key="1">
    <citation type="journal article" date="2015" name="Genome Biol.">
        <title>Comparative genomics of Steinernema reveals deeply conserved gene regulatory networks.</title>
        <authorList>
            <person name="Dillman A.R."/>
            <person name="Macchietto M."/>
            <person name="Porter C.F."/>
            <person name="Rogers A."/>
            <person name="Williams B."/>
            <person name="Antoshechkin I."/>
            <person name="Lee M.M."/>
            <person name="Goodwin Z."/>
            <person name="Lu X."/>
            <person name="Lewis E.E."/>
            <person name="Goodrich-Blair H."/>
            <person name="Stock S.P."/>
            <person name="Adams B.J."/>
            <person name="Sternberg P.W."/>
            <person name="Mortazavi A."/>
        </authorList>
    </citation>
    <scope>NUCLEOTIDE SEQUENCE [LARGE SCALE GENOMIC DNA]</scope>
    <source>
        <strain evidence="2 3">ALL</strain>
    </source>
</reference>
<proteinExistence type="predicted"/>
<feature type="transmembrane region" description="Helical" evidence="1">
    <location>
        <begin position="195"/>
        <end position="215"/>
    </location>
</feature>
<evidence type="ECO:0000313" key="2">
    <source>
        <dbReference type="EMBL" id="TKR59727.1"/>
    </source>
</evidence>
<protein>
    <submittedName>
        <fullName evidence="2">Uncharacterized protein</fullName>
    </submittedName>
</protein>
<dbReference type="AlphaFoldDB" id="A0A4U5LUE2"/>
<dbReference type="Proteomes" id="UP000298663">
    <property type="component" value="Unassembled WGS sequence"/>
</dbReference>
<feature type="transmembrane region" description="Helical" evidence="1">
    <location>
        <begin position="38"/>
        <end position="56"/>
    </location>
</feature>
<sequence>MFLVDVQKVHIVVSLFASVILVPLVLRQFCSHAKHHSSLMLTHIATIGVFGFINSFRLTCHLIEAWNKLKMTASVRYFLNTFQEFSKLFVSASSGIVSCGIYLYLRRKKSKFVARLHSCCGKCFLIGFIAAVVSVLLLLILKVNVCTLSCEGLEDAEKLVPSLHDHICKPHMNNSFTCFDSKTMAFHDVTTAHQVGHVVFSLVYCSIHTAMLFHGRPNHGVDRKTRHEWERQYHHAILQIVLNLQSVLLTSLAVSRSSMTSKMQMVVDLLALYTDLFFVLSCLAWMVYMHYHVRSTQQEIADQNDSKKDLSAKGTSNK</sequence>